<keyword evidence="5" id="KW-1185">Reference proteome</keyword>
<protein>
    <submittedName>
        <fullName evidence="4">Type II toxin-antitoxin system PemK/MazF family toxin</fullName>
    </submittedName>
</protein>
<dbReference type="Proteomes" id="UP001597104">
    <property type="component" value="Unassembled WGS sequence"/>
</dbReference>
<comment type="caution">
    <text evidence="4">The sequence shown here is derived from an EMBL/GenBank/DDBJ whole genome shotgun (WGS) entry which is preliminary data.</text>
</comment>
<dbReference type="InterPro" id="IPR011067">
    <property type="entry name" value="Plasmid_toxin/cell-grow_inhib"/>
</dbReference>
<dbReference type="InterPro" id="IPR003477">
    <property type="entry name" value="PemK-like"/>
</dbReference>
<comment type="similarity">
    <text evidence="1">Belongs to the PemK/MazF family.</text>
</comment>
<proteinExistence type="inferred from homology"/>
<feature type="compositionally biased region" description="Basic and acidic residues" evidence="3">
    <location>
        <begin position="1"/>
        <end position="19"/>
    </location>
</feature>
<dbReference type="Pfam" id="PF02452">
    <property type="entry name" value="PemK_toxin"/>
    <property type="match status" value="1"/>
</dbReference>
<dbReference type="PANTHER" id="PTHR33988:SF3">
    <property type="entry name" value="ENDORIBONUCLEASE TOXIN CHPB-RELATED"/>
    <property type="match status" value="1"/>
</dbReference>
<evidence type="ECO:0000256" key="2">
    <source>
        <dbReference type="ARBA" id="ARBA00022649"/>
    </source>
</evidence>
<accession>A0ABW3EHK1</accession>
<sequence length="111" mass="12684">MWLDFEPHSGHETGGHDPKTNNIRRPYLVVSATEYNQATPLVQVIPITSTIRKNDLFRQQIIDPKLDVKGMLLFQQLHGFDFRSRHGEIIGAANQKLVQLTLAAIKDIFDF</sequence>
<evidence type="ECO:0000256" key="3">
    <source>
        <dbReference type="SAM" id="MobiDB-lite"/>
    </source>
</evidence>
<evidence type="ECO:0000256" key="1">
    <source>
        <dbReference type="ARBA" id="ARBA00007521"/>
    </source>
</evidence>
<dbReference type="EMBL" id="JBHTIO010000055">
    <property type="protein sequence ID" value="MFD0898546.1"/>
    <property type="molecule type" value="Genomic_DNA"/>
</dbReference>
<keyword evidence="2" id="KW-1277">Toxin-antitoxin system</keyword>
<dbReference type="RefSeq" id="WP_137636861.1">
    <property type="nucleotide sequence ID" value="NZ_BJDN01000003.1"/>
</dbReference>
<dbReference type="PANTHER" id="PTHR33988">
    <property type="entry name" value="ENDORIBONUCLEASE MAZF-RELATED"/>
    <property type="match status" value="1"/>
</dbReference>
<reference evidence="5" key="1">
    <citation type="journal article" date="2019" name="Int. J. Syst. Evol. Microbiol.">
        <title>The Global Catalogue of Microorganisms (GCM) 10K type strain sequencing project: providing services to taxonomists for standard genome sequencing and annotation.</title>
        <authorList>
            <consortium name="The Broad Institute Genomics Platform"/>
            <consortium name="The Broad Institute Genome Sequencing Center for Infectious Disease"/>
            <person name="Wu L."/>
            <person name="Ma J."/>
        </authorList>
    </citation>
    <scope>NUCLEOTIDE SEQUENCE [LARGE SCALE GENOMIC DNA]</scope>
    <source>
        <strain evidence="5">CCM 8925</strain>
    </source>
</reference>
<name>A0ABW3EHK1_9LACO</name>
<organism evidence="4 5">
    <name type="scientific">Loigolactobacillus binensis</name>
    <dbReference type="NCBI Taxonomy" id="2559922"/>
    <lineage>
        <taxon>Bacteria</taxon>
        <taxon>Bacillati</taxon>
        <taxon>Bacillota</taxon>
        <taxon>Bacilli</taxon>
        <taxon>Lactobacillales</taxon>
        <taxon>Lactobacillaceae</taxon>
        <taxon>Loigolactobacillus</taxon>
    </lineage>
</organism>
<gene>
    <name evidence="4" type="ORF">ACFQZ7_12555</name>
</gene>
<feature type="region of interest" description="Disordered" evidence="3">
    <location>
        <begin position="1"/>
        <end position="22"/>
    </location>
</feature>
<dbReference type="Gene3D" id="2.30.30.110">
    <property type="match status" value="1"/>
</dbReference>
<evidence type="ECO:0000313" key="4">
    <source>
        <dbReference type="EMBL" id="MFD0898546.1"/>
    </source>
</evidence>
<dbReference type="SUPFAM" id="SSF50118">
    <property type="entry name" value="Cell growth inhibitor/plasmid maintenance toxic component"/>
    <property type="match status" value="1"/>
</dbReference>
<evidence type="ECO:0000313" key="5">
    <source>
        <dbReference type="Proteomes" id="UP001597104"/>
    </source>
</evidence>